<dbReference type="SUPFAM" id="SSF53850">
    <property type="entry name" value="Periplasmic binding protein-like II"/>
    <property type="match status" value="1"/>
</dbReference>
<name>A0A3B0RP76_9ZZZZ</name>
<dbReference type="PANTHER" id="PTHR35841">
    <property type="entry name" value="PHOSPHONATES-BINDING PERIPLASMIC PROTEIN"/>
    <property type="match status" value="1"/>
</dbReference>
<reference evidence="1" key="1">
    <citation type="submission" date="2018-06" db="EMBL/GenBank/DDBJ databases">
        <authorList>
            <person name="Zhirakovskaya E."/>
        </authorList>
    </citation>
    <scope>NUCLEOTIDE SEQUENCE</scope>
</reference>
<protein>
    <submittedName>
        <fullName evidence="1">ABC-type phosphate/phosphonate transport system, periplasmic component</fullName>
    </submittedName>
</protein>
<organism evidence="1">
    <name type="scientific">hydrothermal vent metagenome</name>
    <dbReference type="NCBI Taxonomy" id="652676"/>
    <lineage>
        <taxon>unclassified sequences</taxon>
        <taxon>metagenomes</taxon>
        <taxon>ecological metagenomes</taxon>
    </lineage>
</organism>
<dbReference type="PANTHER" id="PTHR35841:SF1">
    <property type="entry name" value="PHOSPHONATES-BINDING PERIPLASMIC PROTEIN"/>
    <property type="match status" value="1"/>
</dbReference>
<gene>
    <name evidence="1" type="ORF">MNBD_ALPHA07-159</name>
</gene>
<proteinExistence type="predicted"/>
<evidence type="ECO:0000313" key="1">
    <source>
        <dbReference type="EMBL" id="VAV95364.1"/>
    </source>
</evidence>
<dbReference type="Gene3D" id="3.40.190.10">
    <property type="entry name" value="Periplasmic binding protein-like II"/>
    <property type="match status" value="1"/>
</dbReference>
<dbReference type="EMBL" id="UOEG01000131">
    <property type="protein sequence ID" value="VAV95364.1"/>
    <property type="molecule type" value="Genomic_DNA"/>
</dbReference>
<dbReference type="AlphaFoldDB" id="A0A3B0RP76"/>
<dbReference type="Pfam" id="PF12974">
    <property type="entry name" value="Phosphonate-bd"/>
    <property type="match status" value="1"/>
</dbReference>
<sequence>MIASLPMYDRDETAGANDRLWQGIRAELGYGPEALTRDSAQMYDWLNPDLVLSQTCGYPYRAGLHGKVKLVGTPDYGLKDCPPGYYYSAMVVRADDPRKELHDFAGAPMAYNSAGSQSGWAAPQNHAATLGFCFSNGRATGGHRASGLAVAEGRADIAAIDGLTWELFARYDNFAQDLRIIARTTPTPTLPYITALDRDADAIFTAMARAIEALSPQDRDALQLKGLVAIPAKDYLAVPNPPPPAA</sequence>
<accession>A0A3B0RP76</accession>